<evidence type="ECO:0000313" key="1">
    <source>
        <dbReference type="EMBL" id="KVK75728.1"/>
    </source>
</evidence>
<evidence type="ECO:0000313" key="2">
    <source>
        <dbReference type="Proteomes" id="UP000069001"/>
    </source>
</evidence>
<name>A0A103Z917_BURCE</name>
<gene>
    <name evidence="1" type="ORF">WS90_26830</name>
</gene>
<comment type="caution">
    <text evidence="1">The sequence shown here is derived from an EMBL/GenBank/DDBJ whole genome shotgun (WGS) entry which is preliminary data.</text>
</comment>
<proteinExistence type="predicted"/>
<accession>A0A103Z917</accession>
<dbReference type="AlphaFoldDB" id="A0A103Z917"/>
<dbReference type="EMBL" id="LOYH01000091">
    <property type="protein sequence ID" value="KVK75728.1"/>
    <property type="molecule type" value="Genomic_DNA"/>
</dbReference>
<dbReference type="Proteomes" id="UP000069001">
    <property type="component" value="Unassembled WGS sequence"/>
</dbReference>
<sequence>MLELARQRHIEVVTQIAVKSLDLAFGLCAVRLAQSGQEAVPLGQIEHAGVRPVFTVTICIAPDNDGLALS</sequence>
<organism evidence="1 2">
    <name type="scientific">Burkholderia cepacia</name>
    <name type="common">Pseudomonas cepacia</name>
    <dbReference type="NCBI Taxonomy" id="292"/>
    <lineage>
        <taxon>Bacteria</taxon>
        <taxon>Pseudomonadati</taxon>
        <taxon>Pseudomonadota</taxon>
        <taxon>Betaproteobacteria</taxon>
        <taxon>Burkholderiales</taxon>
        <taxon>Burkholderiaceae</taxon>
        <taxon>Burkholderia</taxon>
        <taxon>Burkholderia cepacia complex</taxon>
    </lineage>
</organism>
<reference evidence="1 2" key="1">
    <citation type="submission" date="2015-11" db="EMBL/GenBank/DDBJ databases">
        <title>Expanding the genomic diversity of Burkholderia species for the development of highly accurate diagnostics.</title>
        <authorList>
            <person name="Sahl J."/>
            <person name="Keim P."/>
            <person name="Wagner D."/>
        </authorList>
    </citation>
    <scope>NUCLEOTIDE SEQUENCE [LARGE SCALE GENOMIC DNA]</scope>
    <source>
        <strain evidence="1 2">MSMB1302</strain>
    </source>
</reference>
<protein>
    <submittedName>
        <fullName evidence="1">Uncharacterized protein</fullName>
    </submittedName>
</protein>